<proteinExistence type="predicted"/>
<sequence length="219" mass="25844">MKWSLLKRSYVWIYFSMFFLLWTIRELWLVHYLNLLDPSVCAVVATLIKLLVWVIPVILLIKLIENKNTIRYLRLDQNVRKGITWACWVSFILAVYFIIYYVLILNNGIQLDLGLNGWLNTIILVGFIEEVVFRGFLLRKLMDQFRFWTANSITSILFVSIHFPIWFYNGLFGDIAIIGTIFNVFVISIILGLLYRNTNSLWSVIIIHSVYNLFLSIFT</sequence>
<dbReference type="STRING" id="930131.SAMN05216389_106203"/>
<name>A0A1I0CF80_9BACI</name>
<keyword evidence="1" id="KW-0472">Membrane</keyword>
<feature type="transmembrane region" description="Helical" evidence="1">
    <location>
        <begin position="12"/>
        <end position="30"/>
    </location>
</feature>
<feature type="transmembrane region" description="Helical" evidence="1">
    <location>
        <begin position="117"/>
        <end position="137"/>
    </location>
</feature>
<protein>
    <recommendedName>
        <fullName evidence="2">CAAX prenyl protease 2/Lysostaphin resistance protein A-like domain-containing protein</fullName>
    </recommendedName>
</protein>
<dbReference type="InterPro" id="IPR003675">
    <property type="entry name" value="Rce1/LyrA-like_dom"/>
</dbReference>
<feature type="transmembrane region" description="Helical" evidence="1">
    <location>
        <begin position="42"/>
        <end position="64"/>
    </location>
</feature>
<keyword evidence="4" id="KW-1185">Reference proteome</keyword>
<dbReference type="RefSeq" id="WP_090868913.1">
    <property type="nucleotide sequence ID" value="NZ_FOHE01000006.1"/>
</dbReference>
<dbReference type="Proteomes" id="UP000198618">
    <property type="component" value="Unassembled WGS sequence"/>
</dbReference>
<evidence type="ECO:0000259" key="2">
    <source>
        <dbReference type="Pfam" id="PF02517"/>
    </source>
</evidence>
<feature type="transmembrane region" description="Helical" evidence="1">
    <location>
        <begin position="201"/>
        <end position="218"/>
    </location>
</feature>
<evidence type="ECO:0000313" key="4">
    <source>
        <dbReference type="Proteomes" id="UP000198618"/>
    </source>
</evidence>
<feature type="transmembrane region" description="Helical" evidence="1">
    <location>
        <begin position="175"/>
        <end position="194"/>
    </location>
</feature>
<evidence type="ECO:0000313" key="3">
    <source>
        <dbReference type="EMBL" id="SET18240.1"/>
    </source>
</evidence>
<dbReference type="OrthoDB" id="1437285at2"/>
<keyword evidence="1" id="KW-0812">Transmembrane</keyword>
<dbReference type="PANTHER" id="PTHR39430:SF1">
    <property type="entry name" value="PROTEASE"/>
    <property type="match status" value="1"/>
</dbReference>
<dbReference type="EMBL" id="FOHE01000006">
    <property type="protein sequence ID" value="SET18240.1"/>
    <property type="molecule type" value="Genomic_DNA"/>
</dbReference>
<feature type="domain" description="CAAX prenyl protease 2/Lysostaphin resistance protein A-like" evidence="2">
    <location>
        <begin position="118"/>
        <end position="214"/>
    </location>
</feature>
<dbReference type="AlphaFoldDB" id="A0A1I0CF80"/>
<organism evidence="3 4">
    <name type="scientific">Oceanobacillus limi</name>
    <dbReference type="NCBI Taxonomy" id="930131"/>
    <lineage>
        <taxon>Bacteria</taxon>
        <taxon>Bacillati</taxon>
        <taxon>Bacillota</taxon>
        <taxon>Bacilli</taxon>
        <taxon>Bacillales</taxon>
        <taxon>Bacillaceae</taxon>
        <taxon>Oceanobacillus</taxon>
    </lineage>
</organism>
<evidence type="ECO:0000256" key="1">
    <source>
        <dbReference type="SAM" id="Phobius"/>
    </source>
</evidence>
<feature type="transmembrane region" description="Helical" evidence="1">
    <location>
        <begin position="149"/>
        <end position="169"/>
    </location>
</feature>
<dbReference type="Pfam" id="PF02517">
    <property type="entry name" value="Rce1-like"/>
    <property type="match status" value="1"/>
</dbReference>
<accession>A0A1I0CF80</accession>
<dbReference type="PANTHER" id="PTHR39430">
    <property type="entry name" value="MEMBRANE-ASSOCIATED PROTEASE-RELATED"/>
    <property type="match status" value="1"/>
</dbReference>
<dbReference type="GO" id="GO:0080120">
    <property type="term" value="P:CAAX-box protein maturation"/>
    <property type="evidence" value="ECO:0007669"/>
    <property type="project" value="UniProtKB-ARBA"/>
</dbReference>
<feature type="transmembrane region" description="Helical" evidence="1">
    <location>
        <begin position="85"/>
        <end position="105"/>
    </location>
</feature>
<dbReference type="GO" id="GO:0004175">
    <property type="term" value="F:endopeptidase activity"/>
    <property type="evidence" value="ECO:0007669"/>
    <property type="project" value="UniProtKB-ARBA"/>
</dbReference>
<reference evidence="3 4" key="1">
    <citation type="submission" date="2016-10" db="EMBL/GenBank/DDBJ databases">
        <authorList>
            <person name="de Groot N.N."/>
        </authorList>
    </citation>
    <scope>NUCLEOTIDE SEQUENCE [LARGE SCALE GENOMIC DNA]</scope>
    <source>
        <strain evidence="3 4">IBRC-M 10780</strain>
    </source>
</reference>
<gene>
    <name evidence="3" type="ORF">SAMN05216389_106203</name>
</gene>
<keyword evidence="1" id="KW-1133">Transmembrane helix</keyword>